<evidence type="ECO:0000256" key="3">
    <source>
        <dbReference type="ARBA" id="ARBA00011952"/>
    </source>
</evidence>
<gene>
    <name evidence="11" type="ORF">PILCRDRAFT_290290</name>
</gene>
<evidence type="ECO:0000256" key="9">
    <source>
        <dbReference type="ARBA" id="ARBA00029321"/>
    </source>
</evidence>
<dbReference type="InParanoid" id="A0A0C3CAY9"/>
<dbReference type="FunFam" id="1.10.1390.10:FF:000001">
    <property type="entry name" value="Glucose-6-phosphate isomerase"/>
    <property type="match status" value="1"/>
</dbReference>
<dbReference type="Proteomes" id="UP000054166">
    <property type="component" value="Unassembled WGS sequence"/>
</dbReference>
<keyword evidence="6 10" id="KW-0324">Glycolysis</keyword>
<dbReference type="CDD" id="cd05016">
    <property type="entry name" value="SIS_PGI_2"/>
    <property type="match status" value="1"/>
</dbReference>
<evidence type="ECO:0000313" key="11">
    <source>
        <dbReference type="EMBL" id="KIM86872.1"/>
    </source>
</evidence>
<dbReference type="InterPro" id="IPR046348">
    <property type="entry name" value="SIS_dom_sf"/>
</dbReference>
<dbReference type="STRING" id="765440.A0A0C3CAY9"/>
<dbReference type="PANTHER" id="PTHR11469">
    <property type="entry name" value="GLUCOSE-6-PHOSPHATE ISOMERASE"/>
    <property type="match status" value="1"/>
</dbReference>
<evidence type="ECO:0000313" key="12">
    <source>
        <dbReference type="Proteomes" id="UP000054166"/>
    </source>
</evidence>
<dbReference type="UniPathway" id="UPA00109">
    <property type="reaction ID" value="UER00181"/>
</dbReference>
<dbReference type="InterPro" id="IPR035476">
    <property type="entry name" value="SIS_PGI_1"/>
</dbReference>
<accession>A0A0C3CAY9</accession>
<dbReference type="InterPro" id="IPR023096">
    <property type="entry name" value="G6P_Isomerase_C"/>
</dbReference>
<dbReference type="CDD" id="cd05015">
    <property type="entry name" value="SIS_PGI_1"/>
    <property type="match status" value="1"/>
</dbReference>
<dbReference type="PRINTS" id="PR00662">
    <property type="entry name" value="G6PISOMERASE"/>
</dbReference>
<dbReference type="HAMAP" id="MF_00473">
    <property type="entry name" value="G6P_isomerase"/>
    <property type="match status" value="1"/>
</dbReference>
<evidence type="ECO:0000256" key="6">
    <source>
        <dbReference type="ARBA" id="ARBA00023152"/>
    </source>
</evidence>
<evidence type="ECO:0000256" key="4">
    <source>
        <dbReference type="ARBA" id="ARBA00018388"/>
    </source>
</evidence>
<dbReference type="Gene3D" id="3.40.50.10490">
    <property type="entry name" value="Glucose-6-phosphate isomerase like protein, domain 1"/>
    <property type="match status" value="2"/>
</dbReference>
<reference evidence="12" key="2">
    <citation type="submission" date="2015-01" db="EMBL/GenBank/DDBJ databases">
        <title>Evolutionary Origins and Diversification of the Mycorrhizal Mutualists.</title>
        <authorList>
            <consortium name="DOE Joint Genome Institute"/>
            <consortium name="Mycorrhizal Genomics Consortium"/>
            <person name="Kohler A."/>
            <person name="Kuo A."/>
            <person name="Nagy L.G."/>
            <person name="Floudas D."/>
            <person name="Copeland A."/>
            <person name="Barry K.W."/>
            <person name="Cichocki N."/>
            <person name="Veneault-Fourrey C."/>
            <person name="LaButti K."/>
            <person name="Lindquist E.A."/>
            <person name="Lipzen A."/>
            <person name="Lundell T."/>
            <person name="Morin E."/>
            <person name="Murat C."/>
            <person name="Riley R."/>
            <person name="Ohm R."/>
            <person name="Sun H."/>
            <person name="Tunlid A."/>
            <person name="Henrissat B."/>
            <person name="Grigoriev I.V."/>
            <person name="Hibbett D.S."/>
            <person name="Martin F."/>
        </authorList>
    </citation>
    <scope>NUCLEOTIDE SEQUENCE [LARGE SCALE GENOMIC DNA]</scope>
    <source>
        <strain evidence="12">F 1598</strain>
    </source>
</reference>
<evidence type="ECO:0000256" key="10">
    <source>
        <dbReference type="RuleBase" id="RU000612"/>
    </source>
</evidence>
<evidence type="ECO:0000256" key="5">
    <source>
        <dbReference type="ARBA" id="ARBA00022432"/>
    </source>
</evidence>
<dbReference type="OrthoDB" id="5831190at2759"/>
<dbReference type="NCBIfam" id="NF001211">
    <property type="entry name" value="PRK00179.1"/>
    <property type="match status" value="1"/>
</dbReference>
<dbReference type="EC" id="5.3.1.9" evidence="3 10"/>
<evidence type="ECO:0000256" key="1">
    <source>
        <dbReference type="ARBA" id="ARBA00004926"/>
    </source>
</evidence>
<dbReference type="Gene3D" id="1.10.1390.10">
    <property type="match status" value="1"/>
</dbReference>
<dbReference type="GO" id="GO:0097367">
    <property type="term" value="F:carbohydrate derivative binding"/>
    <property type="evidence" value="ECO:0007669"/>
    <property type="project" value="InterPro"/>
</dbReference>
<dbReference type="PROSITE" id="PS00765">
    <property type="entry name" value="P_GLUCOSE_ISOMERASE_1"/>
    <property type="match status" value="1"/>
</dbReference>
<dbReference type="FunCoup" id="A0A0C3CAY9">
    <property type="interactions" value="428"/>
</dbReference>
<dbReference type="PROSITE" id="PS51463">
    <property type="entry name" value="P_GLUCOSE_ISOMERASE_3"/>
    <property type="match status" value="1"/>
</dbReference>
<dbReference type="Pfam" id="PF00342">
    <property type="entry name" value="PGI"/>
    <property type="match status" value="1"/>
</dbReference>
<evidence type="ECO:0000256" key="2">
    <source>
        <dbReference type="ARBA" id="ARBA00006604"/>
    </source>
</evidence>
<proteinExistence type="inferred from homology"/>
<keyword evidence="7 10" id="KW-0413">Isomerase</keyword>
<dbReference type="InterPro" id="IPR001672">
    <property type="entry name" value="G6P_Isomerase"/>
</dbReference>
<dbReference type="PANTHER" id="PTHR11469:SF1">
    <property type="entry name" value="GLUCOSE-6-PHOSPHATE ISOMERASE"/>
    <property type="match status" value="1"/>
</dbReference>
<comment type="function">
    <text evidence="8">In the cytoplasm, catalyzes the conversion of glucose-6-phosphate to fructose-6-phosphate, the second step in glycolysis, and the reverse reaction during gluconeogenesis.</text>
</comment>
<dbReference type="EMBL" id="KN832980">
    <property type="protein sequence ID" value="KIM86872.1"/>
    <property type="molecule type" value="Genomic_DNA"/>
</dbReference>
<evidence type="ECO:0000256" key="8">
    <source>
        <dbReference type="ARBA" id="ARBA00024178"/>
    </source>
</evidence>
<keyword evidence="5 10" id="KW-0312">Gluconeogenesis</keyword>
<organism evidence="11 12">
    <name type="scientific">Piloderma croceum (strain F 1598)</name>
    <dbReference type="NCBI Taxonomy" id="765440"/>
    <lineage>
        <taxon>Eukaryota</taxon>
        <taxon>Fungi</taxon>
        <taxon>Dikarya</taxon>
        <taxon>Basidiomycota</taxon>
        <taxon>Agaricomycotina</taxon>
        <taxon>Agaricomycetes</taxon>
        <taxon>Agaricomycetidae</taxon>
        <taxon>Atheliales</taxon>
        <taxon>Atheliaceae</taxon>
        <taxon>Piloderma</taxon>
    </lineage>
</organism>
<evidence type="ECO:0000256" key="7">
    <source>
        <dbReference type="ARBA" id="ARBA00023235"/>
    </source>
</evidence>
<comment type="catalytic activity">
    <reaction evidence="9 10">
        <text>alpha-D-glucose 6-phosphate = beta-D-fructose 6-phosphate</text>
        <dbReference type="Rhea" id="RHEA:11816"/>
        <dbReference type="ChEBI" id="CHEBI:57634"/>
        <dbReference type="ChEBI" id="CHEBI:58225"/>
        <dbReference type="EC" id="5.3.1.9"/>
    </reaction>
</comment>
<dbReference type="GO" id="GO:0005829">
    <property type="term" value="C:cytosol"/>
    <property type="evidence" value="ECO:0007669"/>
    <property type="project" value="TreeGrafter"/>
</dbReference>
<dbReference type="InterPro" id="IPR018189">
    <property type="entry name" value="Phosphoglucose_isomerase_CS"/>
</dbReference>
<comment type="similarity">
    <text evidence="2 10">Belongs to the GPI family.</text>
</comment>
<dbReference type="PROSITE" id="PS00174">
    <property type="entry name" value="P_GLUCOSE_ISOMERASE_2"/>
    <property type="match status" value="1"/>
</dbReference>
<keyword evidence="12" id="KW-1185">Reference proteome</keyword>
<name>A0A0C3CAY9_PILCF</name>
<dbReference type="GO" id="GO:0006094">
    <property type="term" value="P:gluconeogenesis"/>
    <property type="evidence" value="ECO:0007669"/>
    <property type="project" value="UniProtKB-KW"/>
</dbReference>
<reference evidence="11 12" key="1">
    <citation type="submission" date="2014-04" db="EMBL/GenBank/DDBJ databases">
        <authorList>
            <consortium name="DOE Joint Genome Institute"/>
            <person name="Kuo A."/>
            <person name="Tarkka M."/>
            <person name="Buscot F."/>
            <person name="Kohler A."/>
            <person name="Nagy L.G."/>
            <person name="Floudas D."/>
            <person name="Copeland A."/>
            <person name="Barry K.W."/>
            <person name="Cichocki N."/>
            <person name="Veneault-Fourrey C."/>
            <person name="LaButti K."/>
            <person name="Lindquist E.A."/>
            <person name="Lipzen A."/>
            <person name="Lundell T."/>
            <person name="Morin E."/>
            <person name="Murat C."/>
            <person name="Sun H."/>
            <person name="Tunlid A."/>
            <person name="Henrissat B."/>
            <person name="Grigoriev I.V."/>
            <person name="Hibbett D.S."/>
            <person name="Martin F."/>
            <person name="Nordberg H.P."/>
            <person name="Cantor M.N."/>
            <person name="Hua S.X."/>
        </authorList>
    </citation>
    <scope>NUCLEOTIDE SEQUENCE [LARGE SCALE GENOMIC DNA]</scope>
    <source>
        <strain evidence="11 12">F 1598</strain>
    </source>
</reference>
<comment type="pathway">
    <text evidence="1 10">Carbohydrate degradation; glycolysis; D-glyceraldehyde 3-phosphate and glycerone phosphate from D-glucose: step 2/4.</text>
</comment>
<dbReference type="GO" id="GO:0051156">
    <property type="term" value="P:glucose 6-phosphate metabolic process"/>
    <property type="evidence" value="ECO:0007669"/>
    <property type="project" value="TreeGrafter"/>
</dbReference>
<dbReference type="GO" id="GO:0048029">
    <property type="term" value="F:monosaccharide binding"/>
    <property type="evidence" value="ECO:0007669"/>
    <property type="project" value="TreeGrafter"/>
</dbReference>
<dbReference type="GO" id="GO:0006096">
    <property type="term" value="P:glycolytic process"/>
    <property type="evidence" value="ECO:0007669"/>
    <property type="project" value="UniProtKB-UniPathway"/>
</dbReference>
<sequence length="597" mass="66653">MLQQIDLTVAARLTDHLSQTQVHQIQIMSGKLASDYDSWKKLQQIYDSEHSNLVLKDLFSQDASRFSNFSKEYVAPDDPSVTFLLDYSKNLITKPILDTLLSLVREADVETVRDKMFAGEHINTSEDRAVLHVALRNLDNDFKIQEAGVDEVSGVLAHIKAFSDAVRSGEWKGYTGKTINAIVNIGIGGSDLGPVMVTEALKNYSKRDLAAYFVSNIDGTHIAETIRNCDPERTLFIIASKTFTTQETITNAESAREWFLATAKDKAHVAKHFVALSTNTKAVTEFGIAKENMFQFWDWVGGRYSLWSAIGLSIALYVGYDNFEKLLRGAHGMDKHFKETPLESNLPVIMAVIGIWYNDFYGQPFRLIMLLVLTRHSIGSQTHALLPYDQYLHKFADYFQQGDMESNGKSITKGGQRVDYQTGPIIWGAAGTNGQHSFYQLVHQGTKLIPADFIAPAITHNPVAHSKHHRILLSNFFAQPEALAFGKTEEQVRNELGSSASEALVKSKVFEGNRPSNSIIFPLLTPSTLGALIALYEHKIFVQGVIWGINSFDQMGVELGKVLAKAILAQLEKPEDVKGHDGSTTGLIHYYQKYRKE</sequence>
<dbReference type="AlphaFoldDB" id="A0A0C3CAY9"/>
<dbReference type="GO" id="GO:0004347">
    <property type="term" value="F:glucose-6-phosphate isomerase activity"/>
    <property type="evidence" value="ECO:0007669"/>
    <property type="project" value="UniProtKB-EC"/>
</dbReference>
<dbReference type="HOGENOM" id="CLU_017947_3_1_1"/>
<dbReference type="SUPFAM" id="SSF53697">
    <property type="entry name" value="SIS domain"/>
    <property type="match status" value="1"/>
</dbReference>
<dbReference type="InterPro" id="IPR035482">
    <property type="entry name" value="SIS_PGI_2"/>
</dbReference>
<protein>
    <recommendedName>
        <fullName evidence="4 10">Glucose-6-phosphate isomerase</fullName>
        <ecNumber evidence="3 10">5.3.1.9</ecNumber>
    </recommendedName>
</protein>